<accession>A0ABR8TK96</accession>
<sequence>MYILKKGTVVKHGTVSSLLPSILEKGIQPRAHAHKYRSQSEIGPIARRGVYVGGLLAYNAAYLSFADIAKQLEKEQVGNNKGAVPVVLEIELGEDCPIVGDEDFIMLKERDSKGELGPEYKEEFERRMVEDSLAVWEDYRTAAIVREGGIPAGWIKRVEFPEVKRVVTERMELEANLFALACYSHRNELKENATVDAILSCSGSIVLSGSASPRDVMYRLNSFSVYKDENKRTDYIVGFHSLVGVQLDRLGVPQIS</sequence>
<comment type="caution">
    <text evidence="1">The sequence shown here is derived from an EMBL/GenBank/DDBJ whole genome shotgun (WGS) entry which is preliminary data.</text>
</comment>
<protein>
    <submittedName>
        <fullName evidence="1">Uncharacterized protein</fullName>
    </submittedName>
</protein>
<dbReference type="Proteomes" id="UP000611945">
    <property type="component" value="Unassembled WGS sequence"/>
</dbReference>
<gene>
    <name evidence="1" type="ORF">H9642_03180</name>
</gene>
<dbReference type="RefSeq" id="WP_251834949.1">
    <property type="nucleotide sequence ID" value="NZ_JACSQG010000001.1"/>
</dbReference>
<proteinExistence type="predicted"/>
<evidence type="ECO:0000313" key="2">
    <source>
        <dbReference type="Proteomes" id="UP000611945"/>
    </source>
</evidence>
<name>A0ABR8TK96_9PSED</name>
<reference evidence="1 2" key="1">
    <citation type="submission" date="2020-08" db="EMBL/GenBank/DDBJ databases">
        <title>A Genomic Blueprint of the Chicken Gut Microbiome.</title>
        <authorList>
            <person name="Gilroy R."/>
            <person name="Ravi A."/>
            <person name="Getino M."/>
            <person name="Pursley I."/>
            <person name="Horton D.L."/>
            <person name="Alikhan N.-F."/>
            <person name="Baker D."/>
            <person name="Gharbi K."/>
            <person name="Hall N."/>
            <person name="Watson M."/>
            <person name="Adriaenssens E.M."/>
            <person name="Foster-Nyarko E."/>
            <person name="Jarju S."/>
            <person name="Secka A."/>
            <person name="Antonio M."/>
            <person name="Oren A."/>
            <person name="Chaudhuri R."/>
            <person name="La Ragione R.M."/>
            <person name="Hildebrand F."/>
            <person name="Pallen M.J."/>
        </authorList>
    </citation>
    <scope>NUCLEOTIDE SEQUENCE [LARGE SCALE GENOMIC DNA]</scope>
    <source>
        <strain evidence="1 2">Sa2CUA2</strain>
    </source>
</reference>
<dbReference type="EMBL" id="JACSQG010000001">
    <property type="protein sequence ID" value="MBD7976187.1"/>
    <property type="molecule type" value="Genomic_DNA"/>
</dbReference>
<keyword evidence="2" id="KW-1185">Reference proteome</keyword>
<organism evidence="1 2">
    <name type="scientific">Serpens gallinarum</name>
    <dbReference type="NCBI Taxonomy" id="2763075"/>
    <lineage>
        <taxon>Bacteria</taxon>
        <taxon>Pseudomonadati</taxon>
        <taxon>Pseudomonadota</taxon>
        <taxon>Gammaproteobacteria</taxon>
        <taxon>Pseudomonadales</taxon>
        <taxon>Pseudomonadaceae</taxon>
        <taxon>Pseudomonas</taxon>
    </lineage>
</organism>
<evidence type="ECO:0000313" key="1">
    <source>
        <dbReference type="EMBL" id="MBD7976187.1"/>
    </source>
</evidence>